<proteinExistence type="inferred from homology"/>
<dbReference type="HAMAP" id="MF_00203">
    <property type="entry name" value="UvrC"/>
    <property type="match status" value="1"/>
</dbReference>
<evidence type="ECO:0000256" key="1">
    <source>
        <dbReference type="ARBA" id="ARBA00022490"/>
    </source>
</evidence>
<accession>A0ABX0SWR2</accession>
<evidence type="ECO:0000256" key="5">
    <source>
        <dbReference type="ARBA" id="ARBA00023204"/>
    </source>
</evidence>
<dbReference type="EMBL" id="JAANOU010000001">
    <property type="protein sequence ID" value="NIH79975.1"/>
    <property type="molecule type" value="Genomic_DNA"/>
</dbReference>
<evidence type="ECO:0000256" key="4">
    <source>
        <dbReference type="ARBA" id="ARBA00022881"/>
    </source>
</evidence>
<dbReference type="NCBIfam" id="TIGR00194">
    <property type="entry name" value="uvrC"/>
    <property type="match status" value="1"/>
</dbReference>
<keyword evidence="2 6" id="KW-0227">DNA damage</keyword>
<keyword evidence="5 6" id="KW-0234">DNA repair</keyword>
<feature type="domain" description="UVR" evidence="7">
    <location>
        <begin position="208"/>
        <end position="243"/>
    </location>
</feature>
<dbReference type="InterPro" id="IPR003583">
    <property type="entry name" value="Hlx-hairpin-Hlx_DNA-bd_motif"/>
</dbReference>
<dbReference type="SUPFAM" id="SSF47781">
    <property type="entry name" value="RuvA domain 2-like"/>
    <property type="match status" value="1"/>
</dbReference>
<dbReference type="SUPFAM" id="SSF82771">
    <property type="entry name" value="GIY-YIG endonuclease"/>
    <property type="match status" value="1"/>
</dbReference>
<dbReference type="InterPro" id="IPR000305">
    <property type="entry name" value="GIY-YIG_endonuc"/>
</dbReference>
<dbReference type="Gene3D" id="3.40.1440.10">
    <property type="entry name" value="GIY-YIG endonuclease"/>
    <property type="match status" value="1"/>
</dbReference>
<dbReference type="Gene3D" id="1.10.150.20">
    <property type="entry name" value="5' to 3' exonuclease, C-terminal subdomain"/>
    <property type="match status" value="1"/>
</dbReference>
<comment type="function">
    <text evidence="6">The UvrABC repair system catalyzes the recognition and processing of DNA lesions. UvrC both incises the 5' and 3' sides of the lesion. The N-terminal half is responsible for the 3' incision and the C-terminal half is responsible for the 5' incision.</text>
</comment>
<keyword evidence="3 6" id="KW-0228">DNA excision</keyword>
<dbReference type="CDD" id="cd10434">
    <property type="entry name" value="GIY-YIG_UvrC_Cho"/>
    <property type="match status" value="1"/>
</dbReference>
<reference evidence="10 11" key="1">
    <citation type="submission" date="2020-03" db="EMBL/GenBank/DDBJ databases">
        <title>Sequencing the genomes of 1000 actinobacteria strains.</title>
        <authorList>
            <person name="Klenk H.-P."/>
        </authorList>
    </citation>
    <scope>NUCLEOTIDE SEQUENCE [LARGE SCALE GENOMIC DNA]</scope>
    <source>
        <strain evidence="10 11">DSM 45668</strain>
    </source>
</reference>
<dbReference type="SMART" id="SM00465">
    <property type="entry name" value="GIYc"/>
    <property type="match status" value="1"/>
</dbReference>
<keyword evidence="6" id="KW-0742">SOS response</keyword>
<evidence type="ECO:0000259" key="8">
    <source>
        <dbReference type="PROSITE" id="PS50164"/>
    </source>
</evidence>
<dbReference type="RefSeq" id="WP_167113493.1">
    <property type="nucleotide sequence ID" value="NZ_JAANOU010000001.1"/>
</dbReference>
<dbReference type="InterPro" id="IPR036876">
    <property type="entry name" value="UVR_dom_sf"/>
</dbReference>
<organism evidence="10 11">
    <name type="scientific">Amycolatopsis viridis</name>
    <dbReference type="NCBI Taxonomy" id="185678"/>
    <lineage>
        <taxon>Bacteria</taxon>
        <taxon>Bacillati</taxon>
        <taxon>Actinomycetota</taxon>
        <taxon>Actinomycetes</taxon>
        <taxon>Pseudonocardiales</taxon>
        <taxon>Pseudonocardiaceae</taxon>
        <taxon>Amycolatopsis</taxon>
    </lineage>
</organism>
<dbReference type="NCBIfam" id="NF001824">
    <property type="entry name" value="PRK00558.1-5"/>
    <property type="match status" value="1"/>
</dbReference>
<dbReference type="Proteomes" id="UP000754495">
    <property type="component" value="Unassembled WGS sequence"/>
</dbReference>
<dbReference type="InterPro" id="IPR010994">
    <property type="entry name" value="RuvA_2-like"/>
</dbReference>
<comment type="subcellular location">
    <subcellularLocation>
        <location evidence="6">Cytoplasm</location>
    </subcellularLocation>
</comment>
<dbReference type="Pfam" id="PF08459">
    <property type="entry name" value="UvrC_RNaseH_dom"/>
    <property type="match status" value="1"/>
</dbReference>
<dbReference type="Pfam" id="PF14520">
    <property type="entry name" value="HHH_5"/>
    <property type="match status" value="1"/>
</dbReference>
<dbReference type="Gene3D" id="4.10.860.10">
    <property type="entry name" value="UVR domain"/>
    <property type="match status" value="1"/>
</dbReference>
<dbReference type="Pfam" id="PF02151">
    <property type="entry name" value="UVR"/>
    <property type="match status" value="1"/>
</dbReference>
<dbReference type="PROSITE" id="PS50151">
    <property type="entry name" value="UVR"/>
    <property type="match status" value="1"/>
</dbReference>
<dbReference type="InterPro" id="IPR001162">
    <property type="entry name" value="UvrC_RNase_H_dom"/>
</dbReference>
<comment type="subunit">
    <text evidence="6">Interacts with UvrB in an incision complex.</text>
</comment>
<dbReference type="PANTHER" id="PTHR30562">
    <property type="entry name" value="UVRC/OXIDOREDUCTASE"/>
    <property type="match status" value="1"/>
</dbReference>
<name>A0ABX0SWR2_9PSEU</name>
<evidence type="ECO:0000313" key="10">
    <source>
        <dbReference type="EMBL" id="NIH79975.1"/>
    </source>
</evidence>
<dbReference type="Pfam" id="PF22920">
    <property type="entry name" value="UvrC_RNaseH"/>
    <property type="match status" value="1"/>
</dbReference>
<sequence>MADPSTYRPAPGSIPDEPGVYKFRDANRRVIYVGKAKSLRSRLNSYFADLSGLHPRTRQMVTTAAGVEWTVVSTEVEALQLEYNWIKEFDPRFNVRYRDDKSYPVLAVTLHEEFPRLHVYRGPRKKGVRYFGPYAHAWAIRETLDLLLRVFPARTCSTGVFRRHGQIGRPCLLGYIDKCSAPCVGRVSAEEHRQIVDDFCDFLSGRTDAMVRRLEREMADAAEALEFEKAARLRDDIGALRRAMEKQAVVLGDGTDADLVAFAHDELEAAVQVFHVRGGRVRGQRGWVIDKADEMGVPELVEQFLTQFYGEQVELADQGTDLGTPVPREVLVPELPADPGAMSEWLSGLRGSRVQLRVPQRGDKRALAETVQRNAEEAFAQHKLRRAGDLTARSAALAELQEHLALDSAPLRIECVDISHTQGTDVVASLVVFEDGVPRKAEYRRFALREAATEGDVAAIAEVVRRRFARYQTETQEGLAGDKPGLDPETGRPRKFAYPPNLLVVDGAGPQATAAADVLAEMGITDIAVVGLAKRLEEVWLPGDPDPVILPRTSEALYLLQRVRDEAHRFAIAYHRQKRAKRVQVSALDGVPGLGQARRAALIKHFGSVKRLKEAGVDEIAQVPGVGKRTAEAIVAALASLGESEKK</sequence>
<feature type="domain" description="UvrC family homology region profile" evidence="9">
    <location>
        <begin position="259"/>
        <end position="519"/>
    </location>
</feature>
<keyword evidence="4 6" id="KW-0267">Excision nuclease</keyword>
<evidence type="ECO:0000259" key="9">
    <source>
        <dbReference type="PROSITE" id="PS50165"/>
    </source>
</evidence>
<evidence type="ECO:0000259" key="7">
    <source>
        <dbReference type="PROSITE" id="PS50151"/>
    </source>
</evidence>
<dbReference type="InterPro" id="IPR004791">
    <property type="entry name" value="UvrC"/>
</dbReference>
<evidence type="ECO:0000256" key="3">
    <source>
        <dbReference type="ARBA" id="ARBA00022769"/>
    </source>
</evidence>
<comment type="caution">
    <text evidence="10">The sequence shown here is derived from an EMBL/GenBank/DDBJ whole genome shotgun (WGS) entry which is preliminary data.</text>
</comment>
<protein>
    <recommendedName>
        <fullName evidence="6">UvrABC system protein C</fullName>
        <shortName evidence="6">Protein UvrC</shortName>
    </recommendedName>
    <alternativeName>
        <fullName evidence="6">Excinuclease ABC subunit C</fullName>
    </alternativeName>
</protein>
<evidence type="ECO:0000313" key="11">
    <source>
        <dbReference type="Proteomes" id="UP000754495"/>
    </source>
</evidence>
<dbReference type="InterPro" id="IPR001943">
    <property type="entry name" value="UVR_dom"/>
</dbReference>
<feature type="domain" description="GIY-YIG" evidence="8">
    <location>
        <begin position="16"/>
        <end position="95"/>
    </location>
</feature>
<dbReference type="InterPro" id="IPR035901">
    <property type="entry name" value="GIY-YIG_endonuc_sf"/>
</dbReference>
<comment type="similarity">
    <text evidence="6">Belongs to the UvrC family.</text>
</comment>
<dbReference type="InterPro" id="IPR047296">
    <property type="entry name" value="GIY-YIG_UvrC_Cho"/>
</dbReference>
<dbReference type="Pfam" id="PF01541">
    <property type="entry name" value="GIY-YIG"/>
    <property type="match status" value="1"/>
</dbReference>
<dbReference type="PANTHER" id="PTHR30562:SF1">
    <property type="entry name" value="UVRABC SYSTEM PROTEIN C"/>
    <property type="match status" value="1"/>
</dbReference>
<evidence type="ECO:0000256" key="2">
    <source>
        <dbReference type="ARBA" id="ARBA00022763"/>
    </source>
</evidence>
<dbReference type="PROSITE" id="PS50164">
    <property type="entry name" value="GIY_YIG"/>
    <property type="match status" value="1"/>
</dbReference>
<dbReference type="SUPFAM" id="SSF46600">
    <property type="entry name" value="C-terminal UvrC-binding domain of UvrB"/>
    <property type="match status" value="1"/>
</dbReference>
<dbReference type="InterPro" id="IPR038476">
    <property type="entry name" value="UvrC_RNase_H_dom_sf"/>
</dbReference>
<gene>
    <name evidence="6" type="primary">uvrC</name>
    <name evidence="10" type="ORF">FHX46_002505</name>
</gene>
<keyword evidence="11" id="KW-1185">Reference proteome</keyword>
<dbReference type="InterPro" id="IPR050066">
    <property type="entry name" value="UvrABC_protein_C"/>
</dbReference>
<dbReference type="PROSITE" id="PS50165">
    <property type="entry name" value="UVRC"/>
    <property type="match status" value="1"/>
</dbReference>
<dbReference type="Gene3D" id="3.30.420.340">
    <property type="entry name" value="UvrC, RNAse H endonuclease domain"/>
    <property type="match status" value="1"/>
</dbReference>
<keyword evidence="1 6" id="KW-0963">Cytoplasm</keyword>
<evidence type="ECO:0000256" key="6">
    <source>
        <dbReference type="HAMAP-Rule" id="MF_00203"/>
    </source>
</evidence>
<dbReference type="SMART" id="SM00278">
    <property type="entry name" value="HhH1"/>
    <property type="match status" value="2"/>
</dbReference>